<accession>A0A345ZZC9</accession>
<dbReference type="OrthoDB" id="9779184at2"/>
<proteinExistence type="predicted"/>
<organism evidence="1 2">
    <name type="scientific">Pseudolabrys taiwanensis</name>
    <dbReference type="NCBI Taxonomy" id="331696"/>
    <lineage>
        <taxon>Bacteria</taxon>
        <taxon>Pseudomonadati</taxon>
        <taxon>Pseudomonadota</taxon>
        <taxon>Alphaproteobacteria</taxon>
        <taxon>Hyphomicrobiales</taxon>
        <taxon>Xanthobacteraceae</taxon>
        <taxon>Pseudolabrys</taxon>
    </lineage>
</organism>
<evidence type="ECO:0000313" key="2">
    <source>
        <dbReference type="Proteomes" id="UP000254889"/>
    </source>
</evidence>
<protein>
    <submittedName>
        <fullName evidence="1">Uncharacterized protein</fullName>
    </submittedName>
</protein>
<name>A0A345ZZC9_9HYPH</name>
<dbReference type="KEGG" id="ptaw:DW352_18155"/>
<dbReference type="AlphaFoldDB" id="A0A345ZZC9"/>
<gene>
    <name evidence="1" type="ORF">DW352_18155</name>
</gene>
<reference evidence="1 2" key="1">
    <citation type="submission" date="2018-07" db="EMBL/GenBank/DDBJ databases">
        <authorList>
            <person name="Quirk P.G."/>
            <person name="Krulwich T.A."/>
        </authorList>
    </citation>
    <scope>NUCLEOTIDE SEQUENCE [LARGE SCALE GENOMIC DNA]</scope>
    <source>
        <strain evidence="1 2">CC-BB4</strain>
    </source>
</reference>
<sequence>MRAIVSELDRQGLILEGVPLSGLDKFLISTQLFEMAAFCDVKTRQVSEAVKENLTAPNGKKMVLFIAHNNPLFDDPLWTEIGKRCQIIEEPLVTPSTMSAVMSYFWSTTDMPFGPINPGAFEALLWPLMNWQEEWELNEFWRRLDELLVYFDEVTGTFSDLAISTQASERRAFLRPLRRLVENEERDAIDQFVRSVADRLRQREGRPVDAIADLYRFTRELLSNEASVIRSPESHLLWAVAVLVGGRRLNALLNEAQEDITPHADGLVTAFDLLCRDFHSRQRIRATTNPFADWWEELDAILMNFAECQPRRWLTPEERTVLQLATNLAAIGNGADSPAWVARLGSLVGSAARERRERELARSAA</sequence>
<evidence type="ECO:0000313" key="1">
    <source>
        <dbReference type="EMBL" id="AXK82276.1"/>
    </source>
</evidence>
<dbReference type="Proteomes" id="UP000254889">
    <property type="component" value="Chromosome"/>
</dbReference>
<keyword evidence="2" id="KW-1185">Reference proteome</keyword>
<dbReference type="EMBL" id="CP031417">
    <property type="protein sequence ID" value="AXK82276.1"/>
    <property type="molecule type" value="Genomic_DNA"/>
</dbReference>